<dbReference type="PRINTS" id="PR00813">
    <property type="entry name" value="BCTERIALGSPG"/>
</dbReference>
<accession>A0A0G0INE9</accession>
<keyword evidence="2" id="KW-0812">Transmembrane</keyword>
<proteinExistence type="predicted"/>
<dbReference type="SUPFAM" id="SSF54523">
    <property type="entry name" value="Pili subunits"/>
    <property type="match status" value="1"/>
</dbReference>
<dbReference type="GO" id="GO:0015627">
    <property type="term" value="C:type II protein secretion system complex"/>
    <property type="evidence" value="ECO:0007669"/>
    <property type="project" value="InterPro"/>
</dbReference>
<dbReference type="Gene3D" id="3.30.700.10">
    <property type="entry name" value="Glycoprotein, Type 4 Pilin"/>
    <property type="match status" value="1"/>
</dbReference>
<dbReference type="PANTHER" id="PTHR30093">
    <property type="entry name" value="GENERAL SECRETION PATHWAY PROTEIN G"/>
    <property type="match status" value="1"/>
</dbReference>
<dbReference type="InterPro" id="IPR000983">
    <property type="entry name" value="Bac_GSPG_pilin"/>
</dbReference>
<dbReference type="InterPro" id="IPR045584">
    <property type="entry name" value="Pilin-like"/>
</dbReference>
<feature type="transmembrane region" description="Helical" evidence="2">
    <location>
        <begin position="12"/>
        <end position="33"/>
    </location>
</feature>
<evidence type="ECO:0000313" key="4">
    <source>
        <dbReference type="Proteomes" id="UP000034917"/>
    </source>
</evidence>
<evidence type="ECO:0000256" key="1">
    <source>
        <dbReference type="ARBA" id="ARBA00022481"/>
    </source>
</evidence>
<keyword evidence="2" id="KW-1133">Transmembrane helix</keyword>
<dbReference type="InterPro" id="IPR012902">
    <property type="entry name" value="N_methyl_site"/>
</dbReference>
<dbReference type="EMBL" id="LBSV01000006">
    <property type="protein sequence ID" value="KKQ25699.1"/>
    <property type="molecule type" value="Genomic_DNA"/>
</dbReference>
<comment type="caution">
    <text evidence="3">The sequence shown here is derived from an EMBL/GenBank/DDBJ whole genome shotgun (WGS) entry which is preliminary data.</text>
</comment>
<evidence type="ECO:0000256" key="2">
    <source>
        <dbReference type="SAM" id="Phobius"/>
    </source>
</evidence>
<dbReference type="NCBIfam" id="TIGR02532">
    <property type="entry name" value="IV_pilin_GFxxxE"/>
    <property type="match status" value="1"/>
</dbReference>
<reference evidence="3 4" key="1">
    <citation type="journal article" date="2015" name="Nature">
        <title>rRNA introns, odd ribosomes, and small enigmatic genomes across a large radiation of phyla.</title>
        <authorList>
            <person name="Brown C.T."/>
            <person name="Hug L.A."/>
            <person name="Thomas B.C."/>
            <person name="Sharon I."/>
            <person name="Castelle C.J."/>
            <person name="Singh A."/>
            <person name="Wilkins M.J."/>
            <person name="Williams K.H."/>
            <person name="Banfield J.F."/>
        </authorList>
    </citation>
    <scope>NUCLEOTIDE SEQUENCE [LARGE SCALE GENOMIC DNA]</scope>
</reference>
<evidence type="ECO:0000313" key="3">
    <source>
        <dbReference type="EMBL" id="KKQ25699.1"/>
    </source>
</evidence>
<sequence length="133" mass="14459">MKKLNGFTLIEILVVATIISLLAAAASVAYSQLSKQSRDARRKTDLEQVRAALEMYRSNNDDYPVNLSSLTAPTVYVQSVPTDPKSDTYSYYFNRISTSDYTLAAYLETGGANCVAGQCGGNCNYCAGPYGQK</sequence>
<keyword evidence="2" id="KW-0472">Membrane</keyword>
<organism evidence="3 4">
    <name type="scientific">Candidatus Roizmanbacteria bacterium GW2011_GWC2_37_13</name>
    <dbReference type="NCBI Taxonomy" id="1618486"/>
    <lineage>
        <taxon>Bacteria</taxon>
        <taxon>Candidatus Roizmaniibacteriota</taxon>
    </lineage>
</organism>
<keyword evidence="1" id="KW-0488">Methylation</keyword>
<dbReference type="Pfam" id="PF07963">
    <property type="entry name" value="N_methyl"/>
    <property type="match status" value="1"/>
</dbReference>
<dbReference type="Proteomes" id="UP000034917">
    <property type="component" value="Unassembled WGS sequence"/>
</dbReference>
<dbReference type="GO" id="GO:0015628">
    <property type="term" value="P:protein secretion by the type II secretion system"/>
    <property type="evidence" value="ECO:0007669"/>
    <property type="project" value="InterPro"/>
</dbReference>
<name>A0A0G0INE9_9BACT</name>
<dbReference type="AlphaFoldDB" id="A0A0G0INE9"/>
<dbReference type="PANTHER" id="PTHR30093:SF47">
    <property type="entry name" value="TYPE IV PILUS NON-CORE MINOR PILIN PILE"/>
    <property type="match status" value="1"/>
</dbReference>
<gene>
    <name evidence="3" type="ORF">US40_C0006G0016</name>
</gene>
<protein>
    <submittedName>
        <fullName evidence="3">Type II secretion system protein G</fullName>
    </submittedName>
</protein>